<gene>
    <name evidence="2" type="ORF">BGW38_005339</name>
</gene>
<proteinExistence type="predicted"/>
<name>A0A9P6KBJ3_9FUNG</name>
<comment type="caution">
    <text evidence="2">The sequence shown here is derived from an EMBL/GenBank/DDBJ whole genome shotgun (WGS) entry which is preliminary data.</text>
</comment>
<feature type="compositionally biased region" description="Polar residues" evidence="1">
    <location>
        <begin position="23"/>
        <end position="38"/>
    </location>
</feature>
<dbReference type="Proteomes" id="UP000780801">
    <property type="component" value="Unassembled WGS sequence"/>
</dbReference>
<accession>A0A9P6KBJ3</accession>
<evidence type="ECO:0000313" key="3">
    <source>
        <dbReference type="Proteomes" id="UP000780801"/>
    </source>
</evidence>
<feature type="region of interest" description="Disordered" evidence="1">
    <location>
        <begin position="17"/>
        <end position="120"/>
    </location>
</feature>
<dbReference type="EMBL" id="JAABOA010003386">
    <property type="protein sequence ID" value="KAF9578725.1"/>
    <property type="molecule type" value="Genomic_DNA"/>
</dbReference>
<sequence>ILSQSHSLFADAAPLGSLISHGTPVTSSVTASGPQAASLQRRDTETQPADAATNNREESQHRAPHSPYIGPQNPSPPELTHNSDGETPKVENVKVAPSTAAQPEQTQAQGPQQQPPPSSQ</sequence>
<protein>
    <submittedName>
        <fullName evidence="2">Uncharacterized protein</fullName>
    </submittedName>
</protein>
<evidence type="ECO:0000313" key="2">
    <source>
        <dbReference type="EMBL" id="KAF9578725.1"/>
    </source>
</evidence>
<keyword evidence="3" id="KW-1185">Reference proteome</keyword>
<feature type="non-terminal residue" evidence="2">
    <location>
        <position position="1"/>
    </location>
</feature>
<organism evidence="2 3">
    <name type="scientific">Lunasporangiospora selenospora</name>
    <dbReference type="NCBI Taxonomy" id="979761"/>
    <lineage>
        <taxon>Eukaryota</taxon>
        <taxon>Fungi</taxon>
        <taxon>Fungi incertae sedis</taxon>
        <taxon>Mucoromycota</taxon>
        <taxon>Mortierellomycotina</taxon>
        <taxon>Mortierellomycetes</taxon>
        <taxon>Mortierellales</taxon>
        <taxon>Mortierellaceae</taxon>
        <taxon>Lunasporangiospora</taxon>
    </lineage>
</organism>
<dbReference type="AlphaFoldDB" id="A0A9P6KBJ3"/>
<reference evidence="2" key="1">
    <citation type="journal article" date="2020" name="Fungal Divers.">
        <title>Resolving the Mortierellaceae phylogeny through synthesis of multi-gene phylogenetics and phylogenomics.</title>
        <authorList>
            <person name="Vandepol N."/>
            <person name="Liber J."/>
            <person name="Desiro A."/>
            <person name="Na H."/>
            <person name="Kennedy M."/>
            <person name="Barry K."/>
            <person name="Grigoriev I.V."/>
            <person name="Miller A.N."/>
            <person name="O'Donnell K."/>
            <person name="Stajich J.E."/>
            <person name="Bonito G."/>
        </authorList>
    </citation>
    <scope>NUCLEOTIDE SEQUENCE</scope>
    <source>
        <strain evidence="2">KOD1015</strain>
    </source>
</reference>
<feature type="compositionally biased region" description="Basic and acidic residues" evidence="1">
    <location>
        <begin position="81"/>
        <end position="92"/>
    </location>
</feature>
<feature type="compositionally biased region" description="Low complexity" evidence="1">
    <location>
        <begin position="96"/>
        <end position="112"/>
    </location>
</feature>
<evidence type="ECO:0000256" key="1">
    <source>
        <dbReference type="SAM" id="MobiDB-lite"/>
    </source>
</evidence>